<gene>
    <name evidence="1" type="ORF">FYC62_01010</name>
</gene>
<dbReference type="CDD" id="cd14251">
    <property type="entry name" value="PL-6"/>
    <property type="match status" value="1"/>
</dbReference>
<organism evidence="1 2">
    <name type="scientific">Pedobacter aquae</name>
    <dbReference type="NCBI Taxonomy" id="2605747"/>
    <lineage>
        <taxon>Bacteria</taxon>
        <taxon>Pseudomonadati</taxon>
        <taxon>Bacteroidota</taxon>
        <taxon>Sphingobacteriia</taxon>
        <taxon>Sphingobacteriales</taxon>
        <taxon>Sphingobacteriaceae</taxon>
        <taxon>Pedobacter</taxon>
    </lineage>
</organism>
<keyword evidence="2" id="KW-1185">Reference proteome</keyword>
<dbReference type="InterPro" id="IPR012334">
    <property type="entry name" value="Pectin_lyas_fold"/>
</dbReference>
<dbReference type="KEGG" id="pej:FYC62_01010"/>
<dbReference type="AlphaFoldDB" id="A0A5C0VP17"/>
<reference evidence="1 2" key="1">
    <citation type="submission" date="2019-08" db="EMBL/GenBank/DDBJ databases">
        <title>Pedobacter sp. nov., isolated from Han river, South Korea.</title>
        <authorList>
            <person name="Lee D.-H."/>
            <person name="Kim Y.-S."/>
            <person name="Hwang E.-M."/>
            <person name="Le Tran T.C."/>
            <person name="Cha C.-J."/>
        </authorList>
    </citation>
    <scope>NUCLEOTIDE SEQUENCE [LARGE SCALE GENOMIC DNA]</scope>
    <source>
        <strain evidence="1 2">CJ43</strain>
    </source>
</reference>
<evidence type="ECO:0000313" key="2">
    <source>
        <dbReference type="Proteomes" id="UP000323653"/>
    </source>
</evidence>
<evidence type="ECO:0000313" key="1">
    <source>
        <dbReference type="EMBL" id="QEK53191.1"/>
    </source>
</evidence>
<dbReference type="Pfam" id="PF14592">
    <property type="entry name" value="Chondroitinas_B"/>
    <property type="match status" value="1"/>
</dbReference>
<dbReference type="EMBL" id="CP043329">
    <property type="protein sequence ID" value="QEK53191.1"/>
    <property type="molecule type" value="Genomic_DNA"/>
</dbReference>
<name>A0A5C0VP17_9SPHI</name>
<dbReference type="InterPro" id="IPR011050">
    <property type="entry name" value="Pectin_lyase_fold/virulence"/>
</dbReference>
<accession>A0A5C0VP17</accession>
<dbReference type="GO" id="GO:0016829">
    <property type="term" value="F:lyase activity"/>
    <property type="evidence" value="ECO:0007669"/>
    <property type="project" value="UniProtKB-KW"/>
</dbReference>
<keyword evidence="1" id="KW-0456">Lyase</keyword>
<dbReference type="SUPFAM" id="SSF51126">
    <property type="entry name" value="Pectin lyase-like"/>
    <property type="match status" value="1"/>
</dbReference>
<protein>
    <submittedName>
        <fullName evidence="1">Alginate lyase</fullName>
    </submittedName>
</protein>
<sequence>MVHASTPKLGSDIEKKTVLQGKVYKIKSVAELNALILKPGDKVVMQAGDWSNQQLNFKGKGTKEQPIILTTASPGKIKLTGSSNLRIDGEWLVVDGLAFADGYLDKGHVVQFSATSSNCRLTNSSVINYNPPSKETDYKWVSLYGNNNRVDHCELKGKNHMGTTLVVWLADKPNYHQIDHNYFGPRPPLDANGGETIRIGTSDWSMHDSYTNVSHNIFDKCDGETEIISIKSGHNTIKNNLFYECDGTLTFRHGNFSEVLDNYFIGNKKKNTGGIRIIGENQKVEGNYLHGLTGTGLRAAVSVMNAVENPKLNEYWQVKNALISKNMILDCTEAFNLGSGKNSTRILVPDGVKIIDNYISNSPKLTTFEDQPKNLQIQNNQLVGATLTQGFVKSTQELVKSDGVWQFKNNLKKPFWLIEKIGPAWAAARNNY</sequence>
<proteinExistence type="predicted"/>
<dbReference type="Gene3D" id="2.160.20.10">
    <property type="entry name" value="Single-stranded right-handed beta-helix, Pectin lyase-like"/>
    <property type="match status" value="1"/>
</dbReference>
<dbReference type="Proteomes" id="UP000323653">
    <property type="component" value="Chromosome"/>
</dbReference>
<dbReference type="InterPro" id="IPR039513">
    <property type="entry name" value="PL-6"/>
</dbReference>